<evidence type="ECO:0000256" key="6">
    <source>
        <dbReference type="ARBA" id="ARBA00022989"/>
    </source>
</evidence>
<dbReference type="PhylomeDB" id="A0A0W0CPB3"/>
<evidence type="ECO:0000256" key="1">
    <source>
        <dbReference type="ARBA" id="ARBA00004163"/>
    </source>
</evidence>
<evidence type="ECO:0000313" key="13">
    <source>
        <dbReference type="Proteomes" id="UP000054886"/>
    </source>
</evidence>
<dbReference type="VEuPathDB" id="FungiDB:GWK60_L02695"/>
<dbReference type="AlphaFoldDB" id="A0A0W0CPB3"/>
<name>A0A0W0CPB3_CANGB</name>
<dbReference type="VEuPathDB" id="FungiDB:GVI51_I02695"/>
<evidence type="ECO:0000256" key="10">
    <source>
        <dbReference type="SAM" id="MobiDB-lite"/>
    </source>
</evidence>
<feature type="domain" description="Sec20 C-terminal" evidence="11">
    <location>
        <begin position="156"/>
        <end position="246"/>
    </location>
</feature>
<dbReference type="GO" id="GO:0005484">
    <property type="term" value="F:SNAP receptor activity"/>
    <property type="evidence" value="ECO:0007669"/>
    <property type="project" value="InterPro"/>
</dbReference>
<evidence type="ECO:0000256" key="3">
    <source>
        <dbReference type="ARBA" id="ARBA00022692"/>
    </source>
</evidence>
<comment type="caution">
    <text evidence="12">The sequence shown here is derived from an EMBL/GenBank/DDBJ whole genome shotgun (WGS) entry which is preliminary data.</text>
</comment>
<evidence type="ECO:0000256" key="8">
    <source>
        <dbReference type="ARBA" id="ARBA00023136"/>
    </source>
</evidence>
<evidence type="ECO:0000313" key="12">
    <source>
        <dbReference type="EMBL" id="KTB05688.1"/>
    </source>
</evidence>
<organism evidence="12 13">
    <name type="scientific">Candida glabrata</name>
    <name type="common">Yeast</name>
    <name type="synonym">Torulopsis glabrata</name>
    <dbReference type="NCBI Taxonomy" id="5478"/>
    <lineage>
        <taxon>Eukaryota</taxon>
        <taxon>Fungi</taxon>
        <taxon>Dikarya</taxon>
        <taxon>Ascomycota</taxon>
        <taxon>Saccharomycotina</taxon>
        <taxon>Saccharomycetes</taxon>
        <taxon>Saccharomycetales</taxon>
        <taxon>Saccharomycetaceae</taxon>
        <taxon>Nakaseomyces</taxon>
    </lineage>
</organism>
<dbReference type="EMBL" id="LLZZ01000112">
    <property type="protein sequence ID" value="KTB05688.1"/>
    <property type="molecule type" value="Genomic_DNA"/>
</dbReference>
<evidence type="ECO:0000256" key="2">
    <source>
        <dbReference type="ARBA" id="ARBA00022448"/>
    </source>
</evidence>
<dbReference type="VEuPathDB" id="FungiDB:B1J91_I02948g"/>
<sequence>MKGEVQQLQQRLLAKVNEEDYEEVLSGGVGRYKELLAQYVVMINNRSAEGSLIWRPSQDARKHDSIEVQGKIDVELLSDFIEWSDWLFELRRSCIDLLLEKHRSRALLEEQLRDQAIEEHTGEPAVGTHDGHGHDARDAKTGREENLAPKDKLLHKTKQLTNSLSRGTQLLQSGILQSDLNLDELKQQTSSLQKVDDKYQQFESIFTRTNQLVKTLEKASHQEKRDVYMALGFLCLCISWVVWRRILKLPFKLALWILFRFFKTILTTIGLVSKHMPSSPSTNSTTLESAASMAVSEAVDRLASGIASGLDDEL</sequence>
<dbReference type="GO" id="GO:0006890">
    <property type="term" value="P:retrograde vesicle-mediated transport, Golgi to endoplasmic reticulum"/>
    <property type="evidence" value="ECO:0007669"/>
    <property type="project" value="InterPro"/>
</dbReference>
<keyword evidence="8" id="KW-0472">Membrane</keyword>
<dbReference type="Proteomes" id="UP000054886">
    <property type="component" value="Unassembled WGS sequence"/>
</dbReference>
<evidence type="ECO:0000256" key="7">
    <source>
        <dbReference type="ARBA" id="ARBA00023054"/>
    </source>
</evidence>
<keyword evidence="4" id="KW-0256">Endoplasmic reticulum</keyword>
<evidence type="ECO:0000256" key="9">
    <source>
        <dbReference type="ARBA" id="ARBA00037934"/>
    </source>
</evidence>
<dbReference type="InterPro" id="IPR056173">
    <property type="entry name" value="Sec20_C"/>
</dbReference>
<keyword evidence="3" id="KW-0812">Transmembrane</keyword>
<feature type="compositionally biased region" description="Basic and acidic residues" evidence="10">
    <location>
        <begin position="129"/>
        <end position="148"/>
    </location>
</feature>
<dbReference type="PANTHER" id="PTHR12825">
    <property type="entry name" value="BNIP1-RELATED"/>
    <property type="match status" value="1"/>
</dbReference>
<reference evidence="12 13" key="1">
    <citation type="submission" date="2015-10" db="EMBL/GenBank/DDBJ databases">
        <title>Draft genomes sequences of Candida glabrata isolates 1A, 1B, 2A, 2B, 3A and 3B.</title>
        <authorList>
            <person name="Haavelsrud O.E."/>
            <person name="Gaustad P."/>
        </authorList>
    </citation>
    <scope>NUCLEOTIDE SEQUENCE [LARGE SCALE GENOMIC DNA]</scope>
    <source>
        <strain evidence="12">910700640</strain>
    </source>
</reference>
<keyword evidence="5" id="KW-0931">ER-Golgi transport</keyword>
<dbReference type="Pfam" id="PF03908">
    <property type="entry name" value="Sec20"/>
    <property type="match status" value="1"/>
</dbReference>
<evidence type="ECO:0000256" key="4">
    <source>
        <dbReference type="ARBA" id="ARBA00022824"/>
    </source>
</evidence>
<keyword evidence="7" id="KW-0175">Coiled coil</keyword>
<feature type="region of interest" description="Disordered" evidence="10">
    <location>
        <begin position="121"/>
        <end position="148"/>
    </location>
</feature>
<keyword evidence="6" id="KW-1133">Transmembrane helix</keyword>
<dbReference type="GO" id="GO:0031201">
    <property type="term" value="C:SNARE complex"/>
    <property type="evidence" value="ECO:0007669"/>
    <property type="project" value="TreeGrafter"/>
</dbReference>
<evidence type="ECO:0000256" key="5">
    <source>
        <dbReference type="ARBA" id="ARBA00022892"/>
    </source>
</evidence>
<comment type="similarity">
    <text evidence="9">Belongs to the SEC20 family.</text>
</comment>
<dbReference type="VEuPathDB" id="FungiDB:CAGL0I02948g"/>
<protein>
    <submittedName>
        <fullName evidence="12">Protein transport protein SEC20</fullName>
    </submittedName>
</protein>
<dbReference type="InterPro" id="IPR005606">
    <property type="entry name" value="Sec20"/>
</dbReference>
<keyword evidence="2" id="KW-0813">Transport</keyword>
<dbReference type="PANTHER" id="PTHR12825:SF0">
    <property type="entry name" value="VESICLE TRANSPORT PROTEIN SEC20"/>
    <property type="match status" value="1"/>
</dbReference>
<evidence type="ECO:0000259" key="11">
    <source>
        <dbReference type="Pfam" id="PF03908"/>
    </source>
</evidence>
<accession>A0A0W0CPB3</accession>
<gene>
    <name evidence="12" type="ORF">AO440_002463</name>
</gene>
<comment type="subcellular location">
    <subcellularLocation>
        <location evidence="1">Endoplasmic reticulum membrane</location>
        <topology evidence="1">Single-pass type IV membrane protein</topology>
    </subcellularLocation>
</comment>
<dbReference type="GO" id="GO:0005789">
    <property type="term" value="C:endoplasmic reticulum membrane"/>
    <property type="evidence" value="ECO:0007669"/>
    <property type="project" value="UniProtKB-SubCell"/>
</dbReference>
<proteinExistence type="inferred from homology"/>